<dbReference type="GeneID" id="42003294"/>
<evidence type="ECO:0000256" key="1">
    <source>
        <dbReference type="ARBA" id="ARBA00010229"/>
    </source>
</evidence>
<feature type="compositionally biased region" description="Polar residues" evidence="4">
    <location>
        <begin position="109"/>
        <end position="118"/>
    </location>
</feature>
<keyword evidence="2 3" id="KW-0175">Coiled coil</keyword>
<dbReference type="PANTHER" id="PTHR16650:SF6">
    <property type="entry name" value="GH21622P"/>
    <property type="match status" value="1"/>
</dbReference>
<reference evidence="6 7" key="1">
    <citation type="journal article" date="2019" name="Sci. Rep.">
        <title>Comparative genomics of chytrid fungi reveal insights into the obligate biotrophic and pathogenic lifestyle of Synchytrium endobioticum.</title>
        <authorList>
            <person name="van de Vossenberg B.T.L.H."/>
            <person name="Warris S."/>
            <person name="Nguyen H.D.T."/>
            <person name="van Gent-Pelzer M.P.E."/>
            <person name="Joly D.L."/>
            <person name="van de Geest H.C."/>
            <person name="Bonants P.J.M."/>
            <person name="Smith D.S."/>
            <person name="Levesque C.A."/>
            <person name="van der Lee T.A.J."/>
        </authorList>
    </citation>
    <scope>NUCLEOTIDE SEQUENCE [LARGE SCALE GENOMIC DNA]</scope>
    <source>
        <strain evidence="6 7">JEL517</strain>
    </source>
</reference>
<feature type="region of interest" description="Disordered" evidence="4">
    <location>
        <begin position="1"/>
        <end position="50"/>
    </location>
</feature>
<accession>A0A507CC03</accession>
<feature type="compositionally biased region" description="Basic residues" evidence="4">
    <location>
        <begin position="119"/>
        <end position="129"/>
    </location>
</feature>
<feature type="coiled-coil region" evidence="3">
    <location>
        <begin position="246"/>
        <end position="312"/>
    </location>
</feature>
<feature type="compositionally biased region" description="Polar residues" evidence="4">
    <location>
        <begin position="462"/>
        <end position="475"/>
    </location>
</feature>
<protein>
    <recommendedName>
        <fullName evidence="5">Lebercilin domain-containing protein</fullName>
    </recommendedName>
</protein>
<dbReference type="Proteomes" id="UP000319731">
    <property type="component" value="Unassembled WGS sequence"/>
</dbReference>
<comment type="similarity">
    <text evidence="1">Belongs to the LCA5 family.</text>
</comment>
<evidence type="ECO:0000313" key="6">
    <source>
        <dbReference type="EMBL" id="TPX35546.1"/>
    </source>
</evidence>
<sequence length="580" mass="63818">MPPARESSQYADDFDDFKPASFKPSMVTNLPSGPVGIGRRDPAVSPNGVLHNTTFSDIPVSTSPRKSVDHPFNHKPLGNDGFVHEMATKPGFEKIPHGVKTKPERPSFIHQSSASSLSKKNKPARRKKTAQPLSANLDEIAKLLSELDSARMEISKLKDENRNLKIDNRRQGKAIKQSDAEQNDIPRVIQTLTDEVRRAKLQAKQYHDKLAEIEKTSHHHVEEAIKMQERVHKLTRLLNERGFEDAEHVSRTMKQLKARVEVLEKENEELERYVNHFKTNKSLDQRTVAGHKSKLVAELEDLKLEHAKLITKMAEKDRILASASMYTRHSNGKGLAHPPITNKSVMSDVESTGDAGELSFFGGVSPNKSKAVPTAADQEKSDATETVHMSHSTSKSIAPEPIIKTPEPIKKDLSKPANALAKPNFSLSSNETGITPSKSAGFESKQSASSKPSPYVEPVSLPPTSTQHAQPSSFLKPSLFASLDTSNTPTVAPSPIPEISSSPRNKIEPVFFKEESYEPTSTAPSSFFKPTPIGIAPSKTLNPAPIALSIKPAAIQPVQAVASYRADYEEDVEELQEDFV</sequence>
<feature type="region of interest" description="Disordered" evidence="4">
    <location>
        <begin position="98"/>
        <end position="132"/>
    </location>
</feature>
<feature type="compositionally biased region" description="Basic and acidic residues" evidence="4">
    <location>
        <begin position="98"/>
        <end position="107"/>
    </location>
</feature>
<dbReference type="InterPro" id="IPR028933">
    <property type="entry name" value="Lebercilin_dom"/>
</dbReference>
<feature type="compositionally biased region" description="Polar residues" evidence="4">
    <location>
        <begin position="387"/>
        <end position="396"/>
    </location>
</feature>
<evidence type="ECO:0000256" key="3">
    <source>
        <dbReference type="SAM" id="Coils"/>
    </source>
</evidence>
<feature type="compositionally biased region" description="Polar residues" evidence="4">
    <location>
        <begin position="1"/>
        <end position="10"/>
    </location>
</feature>
<dbReference type="OrthoDB" id="2123794at2759"/>
<feature type="coiled-coil region" evidence="3">
    <location>
        <begin position="140"/>
        <end position="216"/>
    </location>
</feature>
<dbReference type="Pfam" id="PF15619">
    <property type="entry name" value="Lebercilin"/>
    <property type="match status" value="1"/>
</dbReference>
<dbReference type="GO" id="GO:0005930">
    <property type="term" value="C:axoneme"/>
    <property type="evidence" value="ECO:0007669"/>
    <property type="project" value="TreeGrafter"/>
</dbReference>
<evidence type="ECO:0000256" key="4">
    <source>
        <dbReference type="SAM" id="MobiDB-lite"/>
    </source>
</evidence>
<name>A0A507CC03_9FUNG</name>
<feature type="compositionally biased region" description="Low complexity" evidence="4">
    <location>
        <begin position="397"/>
        <end position="406"/>
    </location>
</feature>
<evidence type="ECO:0000256" key="2">
    <source>
        <dbReference type="ARBA" id="ARBA00023054"/>
    </source>
</evidence>
<feature type="compositionally biased region" description="Polar residues" evidence="4">
    <location>
        <begin position="425"/>
        <end position="452"/>
    </location>
</feature>
<dbReference type="AlphaFoldDB" id="A0A507CC03"/>
<comment type="caution">
    <text evidence="6">The sequence shown here is derived from an EMBL/GenBank/DDBJ whole genome shotgun (WGS) entry which is preliminary data.</text>
</comment>
<dbReference type="RefSeq" id="XP_031026019.1">
    <property type="nucleotide sequence ID" value="XM_031167997.1"/>
</dbReference>
<organism evidence="6 7">
    <name type="scientific">Synchytrium microbalum</name>
    <dbReference type="NCBI Taxonomy" id="1806994"/>
    <lineage>
        <taxon>Eukaryota</taxon>
        <taxon>Fungi</taxon>
        <taxon>Fungi incertae sedis</taxon>
        <taxon>Chytridiomycota</taxon>
        <taxon>Chytridiomycota incertae sedis</taxon>
        <taxon>Chytridiomycetes</taxon>
        <taxon>Synchytriales</taxon>
        <taxon>Synchytriaceae</taxon>
        <taxon>Synchytrium</taxon>
    </lineage>
</organism>
<evidence type="ECO:0000313" key="7">
    <source>
        <dbReference type="Proteomes" id="UP000319731"/>
    </source>
</evidence>
<dbReference type="PANTHER" id="PTHR16650">
    <property type="entry name" value="C21ORF13-RELATED"/>
    <property type="match status" value="1"/>
</dbReference>
<gene>
    <name evidence="6" type="ORF">SmJEL517_g02069</name>
</gene>
<feature type="domain" description="Lebercilin" evidence="5">
    <location>
        <begin position="132"/>
        <end position="319"/>
    </location>
</feature>
<keyword evidence="7" id="KW-1185">Reference proteome</keyword>
<dbReference type="EMBL" id="QEAO01000008">
    <property type="protein sequence ID" value="TPX35546.1"/>
    <property type="molecule type" value="Genomic_DNA"/>
</dbReference>
<feature type="region of interest" description="Disordered" evidence="4">
    <location>
        <begin position="485"/>
        <end position="504"/>
    </location>
</feature>
<proteinExistence type="inferred from homology"/>
<evidence type="ECO:0000259" key="5">
    <source>
        <dbReference type="Pfam" id="PF15619"/>
    </source>
</evidence>
<dbReference type="InterPro" id="IPR026188">
    <property type="entry name" value="Lebercilin-like"/>
</dbReference>
<feature type="region of interest" description="Disordered" evidence="4">
    <location>
        <begin position="329"/>
        <end position="477"/>
    </location>
</feature>
<dbReference type="GO" id="GO:0042073">
    <property type="term" value="P:intraciliary transport"/>
    <property type="evidence" value="ECO:0007669"/>
    <property type="project" value="TreeGrafter"/>
</dbReference>